<dbReference type="InterPro" id="IPR027417">
    <property type="entry name" value="P-loop_NTPase"/>
</dbReference>
<dbReference type="GeneID" id="6069321"/>
<dbReference type="KEGG" id="lbc:LACBIDRAFT_300611"/>
<dbReference type="GO" id="GO:0016787">
    <property type="term" value="F:hydrolase activity"/>
    <property type="evidence" value="ECO:0007669"/>
    <property type="project" value="InterPro"/>
</dbReference>
<reference evidence="4 5" key="1">
    <citation type="journal article" date="2008" name="Nature">
        <title>The genome of Laccaria bicolor provides insights into mycorrhizal symbiosis.</title>
        <authorList>
            <person name="Martin F."/>
            <person name="Aerts A."/>
            <person name="Ahren D."/>
            <person name="Brun A."/>
            <person name="Danchin E.G.J."/>
            <person name="Duchaussoy F."/>
            <person name="Gibon J."/>
            <person name="Kohler A."/>
            <person name="Lindquist E."/>
            <person name="Pereda V."/>
            <person name="Salamov A."/>
            <person name="Shapiro H.J."/>
            <person name="Wuyts J."/>
            <person name="Blaudez D."/>
            <person name="Buee M."/>
            <person name="Brokstein P."/>
            <person name="Canbaeck B."/>
            <person name="Cohen D."/>
            <person name="Courty P.E."/>
            <person name="Coutinho P.M."/>
            <person name="Delaruelle C."/>
            <person name="Detter J.C."/>
            <person name="Deveau A."/>
            <person name="DiFazio S."/>
            <person name="Duplessis S."/>
            <person name="Fraissinet-Tachet L."/>
            <person name="Lucic E."/>
            <person name="Frey-Klett P."/>
            <person name="Fourrey C."/>
            <person name="Feussner I."/>
            <person name="Gay G."/>
            <person name="Grimwood J."/>
            <person name="Hoegger P.J."/>
            <person name="Jain P."/>
            <person name="Kilaru S."/>
            <person name="Labbe J."/>
            <person name="Lin Y.C."/>
            <person name="Legue V."/>
            <person name="Le Tacon F."/>
            <person name="Marmeisse R."/>
            <person name="Melayah D."/>
            <person name="Montanini B."/>
            <person name="Muratet M."/>
            <person name="Nehls U."/>
            <person name="Niculita-Hirzel H."/>
            <person name="Oudot-Le Secq M.P."/>
            <person name="Peter M."/>
            <person name="Quesneville H."/>
            <person name="Rajashekar B."/>
            <person name="Reich M."/>
            <person name="Rouhier N."/>
            <person name="Schmutz J."/>
            <person name="Yin T."/>
            <person name="Chalot M."/>
            <person name="Henrissat B."/>
            <person name="Kuees U."/>
            <person name="Lucas S."/>
            <person name="Van de Peer Y."/>
            <person name="Podila G.K."/>
            <person name="Polle A."/>
            <person name="Pukkila P.J."/>
            <person name="Richardson P.M."/>
            <person name="Rouze P."/>
            <person name="Sanders I.R."/>
            <person name="Stajich J.E."/>
            <person name="Tunlid A."/>
            <person name="Tuskan G."/>
            <person name="Grigoriev I.V."/>
        </authorList>
    </citation>
    <scope>NUCLEOTIDE SEQUENCE [LARGE SCALE GENOMIC DNA]</scope>
    <source>
        <strain evidence="5">S238N-H82 / ATCC MYA-4686</strain>
    </source>
</reference>
<protein>
    <submittedName>
        <fullName evidence="4">Predicted protein</fullName>
    </submittedName>
</protein>
<keyword evidence="1" id="KW-0347">Helicase</keyword>
<dbReference type="Pfam" id="PF00271">
    <property type="entry name" value="Helicase_C"/>
    <property type="match status" value="1"/>
</dbReference>
<dbReference type="CDD" id="cd18032">
    <property type="entry name" value="DEXHc_RE_I_III_res"/>
    <property type="match status" value="1"/>
</dbReference>
<dbReference type="InterPro" id="IPR001650">
    <property type="entry name" value="Helicase_C-like"/>
</dbReference>
<feature type="domain" description="Helicase ATP-binding" evidence="2">
    <location>
        <begin position="41"/>
        <end position="217"/>
    </location>
</feature>
<evidence type="ECO:0000256" key="1">
    <source>
        <dbReference type="ARBA" id="ARBA00022806"/>
    </source>
</evidence>
<feature type="domain" description="Helicase C-terminal" evidence="3">
    <location>
        <begin position="268"/>
        <end position="424"/>
    </location>
</feature>
<sequence length="635" mass="70079">MRWFSSPFHDLRSRLIRRVHASTVATVLRPYQEQCLDACLEALASGVSRIGVSLPTGSGKTTVFVSLLSRLVPSAWNPVATRSLIIVNSVELARQSASQVASLFPQWSVEIEQGAKYKASGFADVTIATYQTLKSAERLAKFDPHKLKAVIVDEAHHAAAPSYRKVLAHFHPDIKHPDPLFAAPSPPHRIPIVGFSATFSRHDGLALGSIFERIVYHRDFLEMIKEQWLCPVRVTSVRASIDLKSVTINTRTGDFNPTSLAHVINTETINELVVKTWIDRASTRKSTLVFCVNVAHVHTLTQSFRQFGVDARYLHAGTPIAERKALVAMFKAGHFPVLVNCAILTEGADIPNIDCVLIARPTRSRNVFAQMIGRGMRLSPNTDKGDCHIIDLVGSLSRMSGVVSIPSLLGLNPAEMDIEDKSLESLEARASDSTFPDTDVPTPTSITYMEEEDPFSVSSHGSSHISALSRNSWVGCGDDIYVLECIGKGFIRIERSGGEQGPFTAHYAPPMIDRRTANSLHVSPYMRSRQVLTAETLNDAISGCDTWVKTKILPGQLSLALLRSARWRKSPASPGQINFLASRWRNRRPEQIDKTKELTKGEAANIITRLKHGAQVLFYFSNSLPPPLLIHPPLL</sequence>
<dbReference type="Gene3D" id="3.40.50.300">
    <property type="entry name" value="P-loop containing nucleotide triphosphate hydrolases"/>
    <property type="match status" value="2"/>
</dbReference>
<dbReference type="SMART" id="SM00490">
    <property type="entry name" value="HELICc"/>
    <property type="match status" value="1"/>
</dbReference>
<dbReference type="AlphaFoldDB" id="B0CPP8"/>
<dbReference type="CDD" id="cd18799">
    <property type="entry name" value="SF2_C_EcoAI-like"/>
    <property type="match status" value="1"/>
</dbReference>
<dbReference type="InterPro" id="IPR006935">
    <property type="entry name" value="Helicase/UvrB_N"/>
</dbReference>
<dbReference type="PANTHER" id="PTHR47396">
    <property type="entry name" value="TYPE I RESTRICTION ENZYME ECOKI R PROTEIN"/>
    <property type="match status" value="1"/>
</dbReference>
<dbReference type="STRING" id="486041.B0CPP8"/>
<evidence type="ECO:0000259" key="2">
    <source>
        <dbReference type="PROSITE" id="PS51192"/>
    </source>
</evidence>
<gene>
    <name evidence="4" type="ORF">LACBIDRAFT_300611</name>
</gene>
<dbReference type="GO" id="GO:0000403">
    <property type="term" value="F:Y-form DNA binding"/>
    <property type="evidence" value="ECO:0007669"/>
    <property type="project" value="TreeGrafter"/>
</dbReference>
<dbReference type="InterPro" id="IPR050742">
    <property type="entry name" value="Helicase_Restrict-Modif_Enz"/>
</dbReference>
<dbReference type="OrthoDB" id="270584at2759"/>
<evidence type="ECO:0000313" key="4">
    <source>
        <dbReference type="EMBL" id="EDR14965.1"/>
    </source>
</evidence>
<dbReference type="HOGENOM" id="CLU_014765_0_1_1"/>
<keyword evidence="1" id="KW-0547">Nucleotide-binding</keyword>
<dbReference type="GO" id="GO:0061749">
    <property type="term" value="F:forked DNA-dependent helicase activity"/>
    <property type="evidence" value="ECO:0007669"/>
    <property type="project" value="TreeGrafter"/>
</dbReference>
<dbReference type="GO" id="GO:0032042">
    <property type="term" value="P:mitochondrial DNA metabolic process"/>
    <property type="evidence" value="ECO:0007669"/>
    <property type="project" value="TreeGrafter"/>
</dbReference>
<dbReference type="SUPFAM" id="SSF52540">
    <property type="entry name" value="P-loop containing nucleoside triphosphate hydrolases"/>
    <property type="match status" value="1"/>
</dbReference>
<dbReference type="PROSITE" id="PS51194">
    <property type="entry name" value="HELICASE_CTER"/>
    <property type="match status" value="1"/>
</dbReference>
<name>B0CPP8_LACBS</name>
<dbReference type="GO" id="GO:0005524">
    <property type="term" value="F:ATP binding"/>
    <property type="evidence" value="ECO:0007669"/>
    <property type="project" value="InterPro"/>
</dbReference>
<evidence type="ECO:0000259" key="3">
    <source>
        <dbReference type="PROSITE" id="PS51194"/>
    </source>
</evidence>
<dbReference type="InterPro" id="IPR014001">
    <property type="entry name" value="Helicase_ATP-bd"/>
</dbReference>
<keyword evidence="5" id="KW-1185">Reference proteome</keyword>
<dbReference type="EMBL" id="DS547091">
    <property type="protein sequence ID" value="EDR14965.1"/>
    <property type="molecule type" value="Genomic_DNA"/>
</dbReference>
<organism evidence="5">
    <name type="scientific">Laccaria bicolor (strain S238N-H82 / ATCC MYA-4686)</name>
    <name type="common">Bicoloured deceiver</name>
    <name type="synonym">Laccaria laccata var. bicolor</name>
    <dbReference type="NCBI Taxonomy" id="486041"/>
    <lineage>
        <taxon>Eukaryota</taxon>
        <taxon>Fungi</taxon>
        <taxon>Dikarya</taxon>
        <taxon>Basidiomycota</taxon>
        <taxon>Agaricomycotina</taxon>
        <taxon>Agaricomycetes</taxon>
        <taxon>Agaricomycetidae</taxon>
        <taxon>Agaricales</taxon>
        <taxon>Agaricineae</taxon>
        <taxon>Hydnangiaceae</taxon>
        <taxon>Laccaria</taxon>
    </lineage>
</organism>
<dbReference type="Pfam" id="PF04851">
    <property type="entry name" value="ResIII"/>
    <property type="match status" value="1"/>
</dbReference>
<dbReference type="PANTHER" id="PTHR47396:SF1">
    <property type="entry name" value="ATP-DEPENDENT HELICASE IRC3-RELATED"/>
    <property type="match status" value="1"/>
</dbReference>
<dbReference type="GO" id="GO:0005759">
    <property type="term" value="C:mitochondrial matrix"/>
    <property type="evidence" value="ECO:0007669"/>
    <property type="project" value="TreeGrafter"/>
</dbReference>
<dbReference type="RefSeq" id="XP_001873173.1">
    <property type="nucleotide sequence ID" value="XM_001873138.1"/>
</dbReference>
<accession>B0CPP8</accession>
<keyword evidence="1" id="KW-0067">ATP-binding</keyword>
<dbReference type="GO" id="GO:0070125">
    <property type="term" value="P:mitochondrial translational elongation"/>
    <property type="evidence" value="ECO:0007669"/>
    <property type="project" value="TreeGrafter"/>
</dbReference>
<dbReference type="Proteomes" id="UP000001194">
    <property type="component" value="Unassembled WGS sequence"/>
</dbReference>
<dbReference type="PROSITE" id="PS51192">
    <property type="entry name" value="HELICASE_ATP_BIND_1"/>
    <property type="match status" value="1"/>
</dbReference>
<proteinExistence type="predicted"/>
<dbReference type="SMART" id="SM00487">
    <property type="entry name" value="DEXDc"/>
    <property type="match status" value="1"/>
</dbReference>
<dbReference type="FunCoup" id="B0CPP8">
    <property type="interactions" value="11"/>
</dbReference>
<keyword evidence="1" id="KW-0378">Hydrolase</keyword>
<dbReference type="GO" id="GO:0036121">
    <property type="term" value="F:double-stranded DNA helicase activity"/>
    <property type="evidence" value="ECO:0007669"/>
    <property type="project" value="TreeGrafter"/>
</dbReference>
<dbReference type="InParanoid" id="B0CPP8"/>
<evidence type="ECO:0000313" key="5">
    <source>
        <dbReference type="Proteomes" id="UP000001194"/>
    </source>
</evidence>